<name>A0A285QK05_9SPHN</name>
<evidence type="ECO:0000313" key="4">
    <source>
        <dbReference type="Proteomes" id="UP000219494"/>
    </source>
</evidence>
<dbReference type="Gene3D" id="1.10.10.2520">
    <property type="entry name" value="Cell wall hydrolase SleB, domain 1"/>
    <property type="match status" value="1"/>
</dbReference>
<feature type="chain" id="PRO_5013080625" evidence="1">
    <location>
        <begin position="30"/>
        <end position="220"/>
    </location>
</feature>
<dbReference type="InterPro" id="IPR042047">
    <property type="entry name" value="SleB_dom1"/>
</dbReference>
<dbReference type="OrthoDB" id="9785345at2"/>
<organism evidence="3 4">
    <name type="scientific">Sphingomonas guangdongensis</name>
    <dbReference type="NCBI Taxonomy" id="1141890"/>
    <lineage>
        <taxon>Bacteria</taxon>
        <taxon>Pseudomonadati</taxon>
        <taxon>Pseudomonadota</taxon>
        <taxon>Alphaproteobacteria</taxon>
        <taxon>Sphingomonadales</taxon>
        <taxon>Sphingomonadaceae</taxon>
        <taxon>Sphingomonas</taxon>
    </lineage>
</organism>
<evidence type="ECO:0000313" key="3">
    <source>
        <dbReference type="EMBL" id="SOB80467.1"/>
    </source>
</evidence>
<dbReference type="RefSeq" id="WP_097062890.1">
    <property type="nucleotide sequence ID" value="NZ_OBMI01000001.1"/>
</dbReference>
<dbReference type="EMBL" id="OBMI01000001">
    <property type="protein sequence ID" value="SOB80467.1"/>
    <property type="molecule type" value="Genomic_DNA"/>
</dbReference>
<proteinExistence type="predicted"/>
<dbReference type="InterPro" id="IPR011105">
    <property type="entry name" value="Cell_wall_hydrolase_SleB"/>
</dbReference>
<gene>
    <name evidence="3" type="ORF">SAMN06297144_1076</name>
</gene>
<keyword evidence="4" id="KW-1185">Reference proteome</keyword>
<sequence>MFRIARAATFAAALFGAGFLFGATSPGFAQDLHRDPVATLNALAVPQVPLDAPESATPNATPRLKPAIVDVAQSADDVLAGDNPDYATLSAAVAAQDHAVDDRDLRCLAAGVFFESKGEPLAGQLAVAQTIINRSKSGRFASSICAVLTQRGQFSFVRGGTVPSAEGRAGWTTAVAVAKVAMRDLWDGAAEQALYFHARGRTPGWRAQKIAAIGNHIFYR</sequence>
<feature type="domain" description="Cell wall hydrolase SleB" evidence="2">
    <location>
        <begin position="118"/>
        <end position="219"/>
    </location>
</feature>
<keyword evidence="3" id="KW-0378">Hydrolase</keyword>
<dbReference type="Pfam" id="PF07486">
    <property type="entry name" value="Hydrolase_2"/>
    <property type="match status" value="1"/>
</dbReference>
<keyword evidence="1" id="KW-0732">Signal</keyword>
<dbReference type="GO" id="GO:0016787">
    <property type="term" value="F:hydrolase activity"/>
    <property type="evidence" value="ECO:0007669"/>
    <property type="project" value="UniProtKB-KW"/>
</dbReference>
<reference evidence="3 4" key="1">
    <citation type="submission" date="2017-07" db="EMBL/GenBank/DDBJ databases">
        <authorList>
            <person name="Sun Z.S."/>
            <person name="Albrecht U."/>
            <person name="Echele G."/>
            <person name="Lee C.C."/>
        </authorList>
    </citation>
    <scope>NUCLEOTIDE SEQUENCE [LARGE SCALE GENOMIC DNA]</scope>
    <source>
        <strain evidence="3 4">CGMCC 1.12672</strain>
    </source>
</reference>
<evidence type="ECO:0000259" key="2">
    <source>
        <dbReference type="Pfam" id="PF07486"/>
    </source>
</evidence>
<dbReference type="Proteomes" id="UP000219494">
    <property type="component" value="Unassembled WGS sequence"/>
</dbReference>
<accession>A0A285QK05</accession>
<evidence type="ECO:0000256" key="1">
    <source>
        <dbReference type="SAM" id="SignalP"/>
    </source>
</evidence>
<feature type="signal peptide" evidence="1">
    <location>
        <begin position="1"/>
        <end position="29"/>
    </location>
</feature>
<protein>
    <submittedName>
        <fullName evidence="3">Cell Wall Hydrolase</fullName>
    </submittedName>
</protein>
<dbReference type="AlphaFoldDB" id="A0A285QK05"/>